<dbReference type="EMBL" id="LR797331">
    <property type="protein sequence ID" value="CAB4203457.1"/>
    <property type="molecule type" value="Genomic_DNA"/>
</dbReference>
<evidence type="ECO:0000313" key="1">
    <source>
        <dbReference type="EMBL" id="CAB4203457.1"/>
    </source>
</evidence>
<accession>A0A6J5S3T4</accession>
<proteinExistence type="predicted"/>
<organism evidence="1">
    <name type="scientific">uncultured Caudovirales phage</name>
    <dbReference type="NCBI Taxonomy" id="2100421"/>
    <lineage>
        <taxon>Viruses</taxon>
        <taxon>Duplodnaviria</taxon>
        <taxon>Heunggongvirae</taxon>
        <taxon>Uroviricota</taxon>
        <taxon>Caudoviricetes</taxon>
        <taxon>Peduoviridae</taxon>
        <taxon>Maltschvirus</taxon>
        <taxon>Maltschvirus maltsch</taxon>
    </lineage>
</organism>
<gene>
    <name evidence="1" type="ORF">UFOVP1382_73</name>
</gene>
<name>A0A6J5S3T4_9CAUD</name>
<sequence>MNAAPLKPDGPQVRLATPDGKALEMSFNEAVFTVKLWDSLEDRLRYMDPDGHGYEIMQAEIAERDATLFEAAHEVMVEAMDGRKARLTEREWEESIQACVRAKLAGTVARGWATRLRVSAYRSLGEIHISVGTLSAMFGTSRIS</sequence>
<reference evidence="1" key="1">
    <citation type="submission" date="2020-05" db="EMBL/GenBank/DDBJ databases">
        <authorList>
            <person name="Chiriac C."/>
            <person name="Salcher M."/>
            <person name="Ghai R."/>
            <person name="Kavagutti S V."/>
        </authorList>
    </citation>
    <scope>NUCLEOTIDE SEQUENCE</scope>
</reference>
<protein>
    <submittedName>
        <fullName evidence="1">Uncharacterized protein</fullName>
    </submittedName>
</protein>